<gene>
    <name evidence="1" type="ORF">Llan_1932</name>
</gene>
<dbReference type="eggNOG" id="COG5553">
    <property type="taxonomic scope" value="Bacteria"/>
</dbReference>
<dbReference type="InterPro" id="IPR011051">
    <property type="entry name" value="RmlC_Cupin_sf"/>
</dbReference>
<comment type="caution">
    <text evidence="1">The sequence shown here is derived from an EMBL/GenBank/DDBJ whole genome shotgun (WGS) entry which is preliminary data.</text>
</comment>
<dbReference type="RefSeq" id="WP_028373709.1">
    <property type="nucleotide sequence ID" value="NZ_CAAAJD010000023.1"/>
</dbReference>
<dbReference type="OrthoDB" id="7059163at2"/>
<dbReference type="SUPFAM" id="SSF51182">
    <property type="entry name" value="RmlC-like cupins"/>
    <property type="match status" value="1"/>
</dbReference>
<dbReference type="PATRIC" id="fig|45067.4.peg.2022"/>
<dbReference type="AlphaFoldDB" id="A0A0W0VKC5"/>
<organism evidence="1 2">
    <name type="scientific">Legionella lansingensis</name>
    <dbReference type="NCBI Taxonomy" id="45067"/>
    <lineage>
        <taxon>Bacteria</taxon>
        <taxon>Pseudomonadati</taxon>
        <taxon>Pseudomonadota</taxon>
        <taxon>Gammaproteobacteria</taxon>
        <taxon>Legionellales</taxon>
        <taxon>Legionellaceae</taxon>
        <taxon>Legionella</taxon>
    </lineage>
</organism>
<evidence type="ECO:0000313" key="2">
    <source>
        <dbReference type="Proteomes" id="UP000054869"/>
    </source>
</evidence>
<protein>
    <submittedName>
        <fullName evidence="1">Putative Cupin region protein</fullName>
    </submittedName>
</protein>
<dbReference type="Gene3D" id="2.60.120.10">
    <property type="entry name" value="Jelly Rolls"/>
    <property type="match status" value="1"/>
</dbReference>
<keyword evidence="2" id="KW-1185">Reference proteome</keyword>
<dbReference type="CDD" id="cd10548">
    <property type="entry name" value="cupin_CDO"/>
    <property type="match status" value="1"/>
</dbReference>
<accession>A0A0W0VKC5</accession>
<dbReference type="EMBL" id="LNYI01000042">
    <property type="protein sequence ID" value="KTD20281.1"/>
    <property type="molecule type" value="Genomic_DNA"/>
</dbReference>
<dbReference type="InterPro" id="IPR014710">
    <property type="entry name" value="RmlC-like_jellyroll"/>
</dbReference>
<evidence type="ECO:0000313" key="1">
    <source>
        <dbReference type="EMBL" id="KTD20281.1"/>
    </source>
</evidence>
<reference evidence="1 2" key="1">
    <citation type="submission" date="2015-11" db="EMBL/GenBank/DDBJ databases">
        <title>Genomic analysis of 38 Legionella species identifies large and diverse effector repertoires.</title>
        <authorList>
            <person name="Burstein D."/>
            <person name="Amaro F."/>
            <person name="Zusman T."/>
            <person name="Lifshitz Z."/>
            <person name="Cohen O."/>
            <person name="Gilbert J.A."/>
            <person name="Pupko T."/>
            <person name="Shuman H.A."/>
            <person name="Segal G."/>
        </authorList>
    </citation>
    <scope>NUCLEOTIDE SEQUENCE [LARGE SCALE GENOMIC DNA]</scope>
    <source>
        <strain evidence="1 2">ATCC 49751</strain>
    </source>
</reference>
<sequence length="189" mass="21563">MTISPLKGLIPLIKALQSLNVQSADDHTNIRNVANILKQWLTKTDWLEEKHYHPDPQIGFSSWLIHEEKDHTLAINLVTWEPGREIIPHDHQTWGVVGSVNGTEKNYFWTRLDDGSKSGYADIRREKAAIIRQAGEVICFMPNDIHSVINESTDVAISLHVYGKNLNYTGRSQFDPIKKTVQSFIIDYS</sequence>
<dbReference type="Proteomes" id="UP000054869">
    <property type="component" value="Unassembled WGS sequence"/>
</dbReference>
<name>A0A0W0VKC5_9GAMM</name>
<dbReference type="STRING" id="45067.Llan_1932"/>
<proteinExistence type="predicted"/>